<gene>
    <name evidence="2" type="ORF">IDH44_20860</name>
</gene>
<feature type="transmembrane region" description="Helical" evidence="1">
    <location>
        <begin position="346"/>
        <end position="370"/>
    </location>
</feature>
<reference evidence="2" key="1">
    <citation type="submission" date="2020-09" db="EMBL/GenBank/DDBJ databases">
        <title>A novel bacterium of genus Paenibacillus, isolated from South China Sea.</title>
        <authorList>
            <person name="Huang H."/>
            <person name="Mo K."/>
            <person name="Hu Y."/>
        </authorList>
    </citation>
    <scope>NUCLEOTIDE SEQUENCE</scope>
    <source>
        <strain evidence="2">IB182496</strain>
    </source>
</reference>
<feature type="transmembrane region" description="Helical" evidence="1">
    <location>
        <begin position="126"/>
        <end position="153"/>
    </location>
</feature>
<feature type="transmembrane region" description="Helical" evidence="1">
    <location>
        <begin position="233"/>
        <end position="257"/>
    </location>
</feature>
<evidence type="ECO:0000313" key="3">
    <source>
        <dbReference type="Proteomes" id="UP000621560"/>
    </source>
</evidence>
<evidence type="ECO:0000256" key="1">
    <source>
        <dbReference type="SAM" id="Phobius"/>
    </source>
</evidence>
<dbReference type="RefSeq" id="WP_190920756.1">
    <property type="nucleotide sequence ID" value="NZ_JACXIZ010000043.1"/>
</dbReference>
<protein>
    <submittedName>
        <fullName evidence="2">ABC transporter permease</fullName>
    </submittedName>
</protein>
<keyword evidence="1" id="KW-0472">Membrane</keyword>
<name>A0A927GTB4_9BACL</name>
<organism evidence="2 3">
    <name type="scientific">Paenibacillus sabuli</name>
    <dbReference type="NCBI Taxonomy" id="2772509"/>
    <lineage>
        <taxon>Bacteria</taxon>
        <taxon>Bacillati</taxon>
        <taxon>Bacillota</taxon>
        <taxon>Bacilli</taxon>
        <taxon>Bacillales</taxon>
        <taxon>Paenibacillaceae</taxon>
        <taxon>Paenibacillus</taxon>
    </lineage>
</organism>
<keyword evidence="3" id="KW-1185">Reference proteome</keyword>
<dbReference type="AlphaFoldDB" id="A0A927GTB4"/>
<evidence type="ECO:0000313" key="2">
    <source>
        <dbReference type="EMBL" id="MBD2847649.1"/>
    </source>
</evidence>
<feature type="transmembrane region" description="Helical" evidence="1">
    <location>
        <begin position="195"/>
        <end position="213"/>
    </location>
</feature>
<feature type="transmembrane region" description="Helical" evidence="1">
    <location>
        <begin position="165"/>
        <end position="188"/>
    </location>
</feature>
<feature type="transmembrane region" description="Helical" evidence="1">
    <location>
        <begin position="503"/>
        <end position="526"/>
    </location>
</feature>
<proteinExistence type="predicted"/>
<feature type="transmembrane region" description="Helical" evidence="1">
    <location>
        <begin position="297"/>
        <end position="316"/>
    </location>
</feature>
<dbReference type="Proteomes" id="UP000621560">
    <property type="component" value="Unassembled WGS sequence"/>
</dbReference>
<comment type="caution">
    <text evidence="2">The sequence shown here is derived from an EMBL/GenBank/DDBJ whole genome shotgun (WGS) entry which is preliminary data.</text>
</comment>
<feature type="transmembrane region" description="Helical" evidence="1">
    <location>
        <begin position="435"/>
        <end position="457"/>
    </location>
</feature>
<feature type="transmembrane region" description="Helical" evidence="1">
    <location>
        <begin position="24"/>
        <end position="42"/>
    </location>
</feature>
<accession>A0A927GTB4</accession>
<feature type="transmembrane region" description="Helical" evidence="1">
    <location>
        <begin position="391"/>
        <end position="415"/>
    </location>
</feature>
<sequence length="534" mass="56963">MLHPLWASTGRLIGIIARLDRLRALLWLLGIAAFTLIVPPALSELYGTQALRDEMAATMTNPAMTAMLGPGALERYTVGAMTAHQMLLITALVVGLMAILLVARHTRGDEEEGRLELIRSLPVGRLSWLGAVLVVQLAVFTLLASVTGFGLALLGVDSMDLEGSLLYGAVLGATGLVFAGVAAICAQLADSSRAAVGYAVAVLLLCYLARAVGDVGDMALSWLSPLGWVTKTSVYAANNWGPVGLLIALAMLLFLAAHGLNANRDMNQGLLPSRPGRPRASRFLQRPLGLVLRLQRAGLWAWAVGMYVLGISYGSILGDLERFLGNNEMLGQLLGEAEGVTITDQFIAMLMIVLALSATIPPLLTVHRLRGEEKKGRLDSLLAGAVSRSRLLGSYMVTGAGNGMLMLSMATLGLWTAGNAVLADGLPFGTLYGSAAAYVPAMLVMIGLSVLLTGWFPKLLQLNWLFLLYSFVVLYMGDLFQLPEWMRQLTPYGHVPRTPMEEMAPLPLIGLGVLALALTAAGFIGFNRRDLDAS</sequence>
<feature type="transmembrane region" description="Helical" evidence="1">
    <location>
        <begin position="86"/>
        <end position="105"/>
    </location>
</feature>
<keyword evidence="1" id="KW-0812">Transmembrane</keyword>
<keyword evidence="1" id="KW-1133">Transmembrane helix</keyword>
<dbReference type="EMBL" id="JACXIZ010000043">
    <property type="protein sequence ID" value="MBD2847649.1"/>
    <property type="molecule type" value="Genomic_DNA"/>
</dbReference>
<feature type="transmembrane region" description="Helical" evidence="1">
    <location>
        <begin position="464"/>
        <end position="483"/>
    </location>
</feature>